<evidence type="ECO:0000313" key="1">
    <source>
        <dbReference type="EnsemblPlants" id="AVESA.00010b.r2.5CG0879670.1.CDS"/>
    </source>
</evidence>
<accession>A0ACD5XZR9</accession>
<sequence length="291" mass="32813">MENVPMAMKENNVHVSSLLICEVANQIVAKVPATNSQSDGTVGNFNLKETKPSFVDTEGHAFKDSDNDLINDQLYNYSDTLPAISTPCHVGLQLIAPARAEVDYNFRLILVGDSGVGKSKLLLRFSDGTFTSSFISTIGIDFKIRTIELDGKQIKLQIWNTAGQERFRTITTAYYREAMDITMWKRSIEHHNKDANMILVGNGTDMDEGKRVVHTSRGRALADEHGIKFFETCAETNLNVHEVFFSLTREIIRRLTPKIDDIPKEPAPEIKRHNRGPLGFARELFSKKKER</sequence>
<keyword evidence="2" id="KW-1185">Reference proteome</keyword>
<reference evidence="1" key="2">
    <citation type="submission" date="2025-09" db="UniProtKB">
        <authorList>
            <consortium name="EnsemblPlants"/>
        </authorList>
    </citation>
    <scope>IDENTIFICATION</scope>
</reference>
<organism evidence="1 2">
    <name type="scientific">Avena sativa</name>
    <name type="common">Oat</name>
    <dbReference type="NCBI Taxonomy" id="4498"/>
    <lineage>
        <taxon>Eukaryota</taxon>
        <taxon>Viridiplantae</taxon>
        <taxon>Streptophyta</taxon>
        <taxon>Embryophyta</taxon>
        <taxon>Tracheophyta</taxon>
        <taxon>Spermatophyta</taxon>
        <taxon>Magnoliopsida</taxon>
        <taxon>Liliopsida</taxon>
        <taxon>Poales</taxon>
        <taxon>Poaceae</taxon>
        <taxon>BOP clade</taxon>
        <taxon>Pooideae</taxon>
        <taxon>Poodae</taxon>
        <taxon>Poeae</taxon>
        <taxon>Poeae Chloroplast Group 1 (Aveneae type)</taxon>
        <taxon>Aveninae</taxon>
        <taxon>Avena</taxon>
    </lineage>
</organism>
<evidence type="ECO:0000313" key="2">
    <source>
        <dbReference type="Proteomes" id="UP001732700"/>
    </source>
</evidence>
<protein>
    <submittedName>
        <fullName evidence="1">Uncharacterized protein</fullName>
    </submittedName>
</protein>
<proteinExistence type="predicted"/>
<dbReference type="Proteomes" id="UP001732700">
    <property type="component" value="Chromosome 5C"/>
</dbReference>
<dbReference type="EnsemblPlants" id="AVESA.00010b.r2.5CG0879670.1">
    <property type="protein sequence ID" value="AVESA.00010b.r2.5CG0879670.1.CDS"/>
    <property type="gene ID" value="AVESA.00010b.r2.5CG0879670"/>
</dbReference>
<reference evidence="1" key="1">
    <citation type="submission" date="2021-05" db="EMBL/GenBank/DDBJ databases">
        <authorList>
            <person name="Scholz U."/>
            <person name="Mascher M."/>
            <person name="Fiebig A."/>
        </authorList>
    </citation>
    <scope>NUCLEOTIDE SEQUENCE [LARGE SCALE GENOMIC DNA]</scope>
</reference>
<name>A0ACD5XZR9_AVESA</name>